<dbReference type="GO" id="GO:0044781">
    <property type="term" value="P:bacterial-type flagellum organization"/>
    <property type="evidence" value="ECO:0007669"/>
    <property type="project" value="InterPro"/>
</dbReference>
<keyword evidence="1" id="KW-0282">Flagellum</keyword>
<keyword evidence="1" id="KW-0969">Cilium</keyword>
<dbReference type="EMBL" id="CABFMQ020000076">
    <property type="protein sequence ID" value="VTZ50051.1"/>
    <property type="molecule type" value="Genomic_DNA"/>
</dbReference>
<gene>
    <name evidence="1" type="ORF">MPC4_20261</name>
</gene>
<reference evidence="1 2" key="1">
    <citation type="submission" date="2019-05" db="EMBL/GenBank/DDBJ databases">
        <authorList>
            <person name="Farhan Ul Haque M."/>
        </authorList>
    </citation>
    <scope>NUCLEOTIDE SEQUENCE [LARGE SCALE GENOMIC DNA]</scope>
    <source>
        <strain evidence="1">2</strain>
    </source>
</reference>
<name>A0A8B6M4W8_METTU</name>
<dbReference type="Proteomes" id="UP000485880">
    <property type="component" value="Unassembled WGS sequence"/>
</dbReference>
<dbReference type="Pfam" id="PF07309">
    <property type="entry name" value="FlaF"/>
    <property type="match status" value="1"/>
</dbReference>
<sequence>MYQLSYAESIEESAKECRDRERRALDHAIALLEKAETTGAGTAVTGEALQFLCKLWKALIEDLINPENDLPDVLRGDLVSVGIWVLREADAIQAGRAEGLRSLIEVCAMIRDGLR</sequence>
<protein>
    <submittedName>
        <fullName evidence="1">Flagellar FlaF family protein</fullName>
    </submittedName>
</protein>
<dbReference type="RefSeq" id="WP_174512204.1">
    <property type="nucleotide sequence ID" value="NZ_CABFMQ020000076.1"/>
</dbReference>
<keyword evidence="1" id="KW-0966">Cell projection</keyword>
<evidence type="ECO:0000313" key="1">
    <source>
        <dbReference type="EMBL" id="VTZ50051.1"/>
    </source>
</evidence>
<accession>A0A8B6M4W8</accession>
<dbReference type="NCBIfam" id="NF009434">
    <property type="entry name" value="PRK12793.1"/>
    <property type="match status" value="1"/>
</dbReference>
<keyword evidence="2" id="KW-1185">Reference proteome</keyword>
<dbReference type="AlphaFoldDB" id="A0A8B6M4W8"/>
<dbReference type="InterPro" id="IPR010845">
    <property type="entry name" value="FlaF"/>
</dbReference>
<evidence type="ECO:0000313" key="2">
    <source>
        <dbReference type="Proteomes" id="UP000485880"/>
    </source>
</evidence>
<proteinExistence type="predicted"/>
<organism evidence="1 2">
    <name type="scientific">Methylocella tundrae</name>
    <dbReference type="NCBI Taxonomy" id="227605"/>
    <lineage>
        <taxon>Bacteria</taxon>
        <taxon>Pseudomonadati</taxon>
        <taxon>Pseudomonadota</taxon>
        <taxon>Alphaproteobacteria</taxon>
        <taxon>Hyphomicrobiales</taxon>
        <taxon>Beijerinckiaceae</taxon>
        <taxon>Methylocella</taxon>
    </lineage>
</organism>
<comment type="caution">
    <text evidence="1">The sequence shown here is derived from an EMBL/GenBank/DDBJ whole genome shotgun (WGS) entry which is preliminary data.</text>
</comment>